<organism evidence="4 5">
    <name type="scientific">Bradyrhizobium sacchari</name>
    <dbReference type="NCBI Taxonomy" id="1399419"/>
    <lineage>
        <taxon>Bacteria</taxon>
        <taxon>Pseudomonadati</taxon>
        <taxon>Pseudomonadota</taxon>
        <taxon>Alphaproteobacteria</taxon>
        <taxon>Hyphomicrobiales</taxon>
        <taxon>Nitrobacteraceae</taxon>
        <taxon>Bradyrhizobium</taxon>
    </lineage>
</organism>
<evidence type="ECO:0000313" key="5">
    <source>
        <dbReference type="Proteomes" id="UP000315914"/>
    </source>
</evidence>
<dbReference type="NCBIfam" id="TIGR02937">
    <property type="entry name" value="sigma70-ECF"/>
    <property type="match status" value="1"/>
</dbReference>
<evidence type="ECO:0000313" key="4">
    <source>
        <dbReference type="EMBL" id="TWB69067.1"/>
    </source>
</evidence>
<dbReference type="InterPro" id="IPR013249">
    <property type="entry name" value="RNA_pol_sigma70_r4_t2"/>
</dbReference>
<dbReference type="GO" id="GO:0003677">
    <property type="term" value="F:DNA binding"/>
    <property type="evidence" value="ECO:0007669"/>
    <property type="project" value="InterPro"/>
</dbReference>
<gene>
    <name evidence="4" type="ORF">FBZ95_110189</name>
</gene>
<reference evidence="4 5" key="1">
    <citation type="submission" date="2019-06" db="EMBL/GenBank/DDBJ databases">
        <title>Genomic Encyclopedia of Type Strains, Phase IV (KMG-V): Genome sequencing to study the core and pangenomes of soil and plant-associated prokaryotes.</title>
        <authorList>
            <person name="Whitman W."/>
        </authorList>
    </citation>
    <scope>NUCLEOTIDE SEQUENCE [LARGE SCALE GENOMIC DNA]</scope>
    <source>
        <strain evidence="4 5">BR 10556</strain>
    </source>
</reference>
<dbReference type="GO" id="GO:0016987">
    <property type="term" value="F:sigma factor activity"/>
    <property type="evidence" value="ECO:0007669"/>
    <property type="project" value="InterPro"/>
</dbReference>
<evidence type="ECO:0000259" key="3">
    <source>
        <dbReference type="Pfam" id="PF20239"/>
    </source>
</evidence>
<dbReference type="InterPro" id="IPR046531">
    <property type="entry name" value="DUF6596"/>
</dbReference>
<comment type="caution">
    <text evidence="4">The sequence shown here is derived from an EMBL/GenBank/DDBJ whole genome shotgun (WGS) entry which is preliminary data.</text>
</comment>
<dbReference type="RefSeq" id="WP_080140647.1">
    <property type="nucleotide sequence ID" value="NZ_LWIG01000069.1"/>
</dbReference>
<name>A0A560JDL7_9BRAD</name>
<dbReference type="STRING" id="1399419.A5906_18220"/>
<dbReference type="InterPro" id="IPR036388">
    <property type="entry name" value="WH-like_DNA-bd_sf"/>
</dbReference>
<feature type="domain" description="RNA polymerase sigma factor 70 region 4 type 2" evidence="2">
    <location>
        <begin position="122"/>
        <end position="173"/>
    </location>
</feature>
<dbReference type="PANTHER" id="PTHR47756:SF1">
    <property type="entry name" value="BLL0085 PROTEIN"/>
    <property type="match status" value="1"/>
</dbReference>
<feature type="domain" description="DUF6596" evidence="3">
    <location>
        <begin position="191"/>
        <end position="291"/>
    </location>
</feature>
<dbReference type="Pfam" id="PF20239">
    <property type="entry name" value="DUF6596"/>
    <property type="match status" value="1"/>
</dbReference>
<dbReference type="Gene3D" id="1.10.1740.10">
    <property type="match status" value="1"/>
</dbReference>
<proteinExistence type="predicted"/>
<protein>
    <submittedName>
        <fullName evidence="4">RNA polymerase ECF family sigma subunit</fullName>
    </submittedName>
</protein>
<dbReference type="Proteomes" id="UP000315914">
    <property type="component" value="Unassembled WGS sequence"/>
</dbReference>
<sequence>MTAADVDYAIRAAIHAAWRVVQPRLIATLSRMLRDVTLAEELTQDALVAALEAWPLSGVPDNPGAWLVATAKRRALDHLRRAKMLSRKQDLLTHDLMQKQDAMPDFDTALDDDIGDEWLRLIFTACHPLLPRQARAALALRMICGLTTGEIARAFLVTEATIAQRIVRAKRTLSRSGLTYETPGGEALSERLASVLEVVYLIFNEGYSASHGEQWLRPQLCDEALRMGRVLVGLAPLEPEVHGLMALMDLNAARMHARTDRDGEPILLMGQDRGLWDRLQITRGLRALDRARALGGAGRFYTLQAAIVACHATAGTAASTDWRRIAELYGQLATLVRSPVIELNRAVALGMAEGPQAGLDLVDLIAGEPALRTYHHLQAVRGDLLQKLGRFAEARVSFETAARLATNARERVLMERRAADIADAGDMA</sequence>
<dbReference type="PANTHER" id="PTHR47756">
    <property type="entry name" value="BLL6612 PROTEIN-RELATED"/>
    <property type="match status" value="1"/>
</dbReference>
<dbReference type="SUPFAM" id="SSF88946">
    <property type="entry name" value="Sigma2 domain of RNA polymerase sigma factors"/>
    <property type="match status" value="1"/>
</dbReference>
<dbReference type="GO" id="GO:0006352">
    <property type="term" value="P:DNA-templated transcription initiation"/>
    <property type="evidence" value="ECO:0007669"/>
    <property type="project" value="InterPro"/>
</dbReference>
<keyword evidence="5" id="KW-1185">Reference proteome</keyword>
<dbReference type="InterPro" id="IPR013324">
    <property type="entry name" value="RNA_pol_sigma_r3/r4-like"/>
</dbReference>
<evidence type="ECO:0000259" key="2">
    <source>
        <dbReference type="Pfam" id="PF08281"/>
    </source>
</evidence>
<dbReference type="Gene3D" id="1.10.10.10">
    <property type="entry name" value="Winged helix-like DNA-binding domain superfamily/Winged helix DNA-binding domain"/>
    <property type="match status" value="1"/>
</dbReference>
<feature type="domain" description="RNA polymerase sigma-70 region 2" evidence="1">
    <location>
        <begin position="21"/>
        <end position="83"/>
    </location>
</feature>
<dbReference type="InterPro" id="IPR007627">
    <property type="entry name" value="RNA_pol_sigma70_r2"/>
</dbReference>
<dbReference type="Pfam" id="PF04542">
    <property type="entry name" value="Sigma70_r2"/>
    <property type="match status" value="1"/>
</dbReference>
<dbReference type="InterPro" id="IPR014284">
    <property type="entry name" value="RNA_pol_sigma-70_dom"/>
</dbReference>
<dbReference type="AlphaFoldDB" id="A0A560JDL7"/>
<dbReference type="OrthoDB" id="9780299at2"/>
<dbReference type="Pfam" id="PF08281">
    <property type="entry name" value="Sigma70_r4_2"/>
    <property type="match status" value="1"/>
</dbReference>
<dbReference type="InterPro" id="IPR013325">
    <property type="entry name" value="RNA_pol_sigma_r2"/>
</dbReference>
<accession>A0A560JDL7</accession>
<dbReference type="SUPFAM" id="SSF88659">
    <property type="entry name" value="Sigma3 and sigma4 domains of RNA polymerase sigma factors"/>
    <property type="match status" value="1"/>
</dbReference>
<evidence type="ECO:0000259" key="1">
    <source>
        <dbReference type="Pfam" id="PF04542"/>
    </source>
</evidence>
<dbReference type="EMBL" id="VITW01000010">
    <property type="protein sequence ID" value="TWB69067.1"/>
    <property type="molecule type" value="Genomic_DNA"/>
</dbReference>